<dbReference type="Pfam" id="PF03922">
    <property type="entry name" value="OmpW"/>
    <property type="match status" value="1"/>
</dbReference>
<keyword evidence="3" id="KW-1185">Reference proteome</keyword>
<feature type="signal peptide" evidence="1">
    <location>
        <begin position="1"/>
        <end position="22"/>
    </location>
</feature>
<dbReference type="InterPro" id="IPR005618">
    <property type="entry name" value="OMPW"/>
</dbReference>
<keyword evidence="1" id="KW-0732">Signal</keyword>
<feature type="chain" id="PRO_5047478835" evidence="1">
    <location>
        <begin position="23"/>
        <end position="241"/>
    </location>
</feature>
<accession>A0ABQ3ARV0</accession>
<dbReference type="Gene3D" id="2.40.160.20">
    <property type="match status" value="1"/>
</dbReference>
<gene>
    <name evidence="2" type="ORF">GCM10007071_06810</name>
</gene>
<dbReference type="EMBL" id="BMXV01000001">
    <property type="protein sequence ID" value="GGY62541.1"/>
    <property type="molecule type" value="Genomic_DNA"/>
</dbReference>
<dbReference type="InterPro" id="IPR011250">
    <property type="entry name" value="OMP/PagP_B-barrel"/>
</dbReference>
<dbReference type="PANTHER" id="PTHR36920:SF1">
    <property type="entry name" value="OUTER MEMBRANE PROTEIN W"/>
    <property type="match status" value="1"/>
</dbReference>
<evidence type="ECO:0000313" key="3">
    <source>
        <dbReference type="Proteomes" id="UP000601597"/>
    </source>
</evidence>
<comment type="caution">
    <text evidence="2">The sequence shown here is derived from an EMBL/GenBank/DDBJ whole genome shotgun (WGS) entry which is preliminary data.</text>
</comment>
<evidence type="ECO:0000256" key="1">
    <source>
        <dbReference type="SAM" id="SignalP"/>
    </source>
</evidence>
<protein>
    <submittedName>
        <fullName evidence="2">Outer membrane protein W</fullName>
    </submittedName>
</protein>
<reference evidence="3" key="1">
    <citation type="journal article" date="2019" name="Int. J. Syst. Evol. Microbiol.">
        <title>The Global Catalogue of Microorganisms (GCM) 10K type strain sequencing project: providing services to taxonomists for standard genome sequencing and annotation.</title>
        <authorList>
            <consortium name="The Broad Institute Genomics Platform"/>
            <consortium name="The Broad Institute Genome Sequencing Center for Infectious Disease"/>
            <person name="Wu L."/>
            <person name="Ma J."/>
        </authorList>
    </citation>
    <scope>NUCLEOTIDE SEQUENCE [LARGE SCALE GENOMIC DNA]</scope>
    <source>
        <strain evidence="3">KCTC 22280</strain>
    </source>
</reference>
<proteinExistence type="predicted"/>
<dbReference type="SUPFAM" id="SSF56925">
    <property type="entry name" value="OMPA-like"/>
    <property type="match status" value="1"/>
</dbReference>
<name>A0ABQ3ARV0_9GAMM</name>
<dbReference type="PANTHER" id="PTHR36920">
    <property type="match status" value="1"/>
</dbReference>
<evidence type="ECO:0000313" key="2">
    <source>
        <dbReference type="EMBL" id="GGY62541.1"/>
    </source>
</evidence>
<dbReference type="Proteomes" id="UP000601597">
    <property type="component" value="Unassembled WGS sequence"/>
</dbReference>
<organism evidence="2 3">
    <name type="scientific">Marinobacter zhanjiangensis</name>
    <dbReference type="NCBI Taxonomy" id="578215"/>
    <lineage>
        <taxon>Bacteria</taxon>
        <taxon>Pseudomonadati</taxon>
        <taxon>Pseudomonadota</taxon>
        <taxon>Gammaproteobacteria</taxon>
        <taxon>Pseudomonadales</taxon>
        <taxon>Marinobacteraceae</taxon>
        <taxon>Marinobacter</taxon>
    </lineage>
</organism>
<dbReference type="RefSeq" id="WP_189572761.1">
    <property type="nucleotide sequence ID" value="NZ_BMXV01000001.1"/>
</dbReference>
<sequence length="241" mass="25666">MSRKLSLGILAASILAAGSAQAYQAGDIIVRAGAVTVDPNESSSNVSLNIDPTLVQEEWKVGVDSDTQLGLSGTWMMTDSLGLSLLAATPFEHDLYGSGSLPKSADLGSTKHLPPTLTLQYYPLHSSSMIQPYVGVGVNYTVFFEEKTTETLNGALNNHLNTTAVQSTDMDLDDSVGLAAEVGVDIRLDERFGINAGIWYADIDTTADIDAFDANGAKLGTAKVDVEIDPMVYMVGFTYNF</sequence>